<gene>
    <name evidence="5" type="ORF">SAMN05421874_104371</name>
</gene>
<proteinExistence type="inferred from homology"/>
<dbReference type="GO" id="GO:0010181">
    <property type="term" value="F:FMN binding"/>
    <property type="evidence" value="ECO:0007669"/>
    <property type="project" value="InterPro"/>
</dbReference>
<comment type="similarity">
    <text evidence="2">Belongs to the NADH:flavin oxidoreductase/NADH oxidase family.</text>
</comment>
<dbReference type="InterPro" id="IPR045247">
    <property type="entry name" value="Oye-like"/>
</dbReference>
<dbReference type="STRING" id="683260.SAMN05421874_104371"/>
<dbReference type="PANTHER" id="PTHR22893:SF91">
    <property type="entry name" value="NADPH DEHYDROGENASE 2-RELATED"/>
    <property type="match status" value="1"/>
</dbReference>
<dbReference type="CDD" id="cd02933">
    <property type="entry name" value="OYE_like_FMN"/>
    <property type="match status" value="1"/>
</dbReference>
<comment type="cofactor">
    <cofactor evidence="1">
        <name>FMN</name>
        <dbReference type="ChEBI" id="CHEBI:58210"/>
    </cofactor>
</comment>
<sequence>MRDLFDPVTVGAWTLANRIVMAPMTRNRASAAGVPRDITALYYRQRATAGLIVTEGVQPSAAGQGYPNTPGLHTPEQIEGWRAVADAVHAEGGRIVAQIMHTGRIAHPANKDGNETVAPSAVAAPGTIHTAEGARPYPIPRALGTAEVAAVAEEYAGAARAAVAAGLDGVELHAANGYLPHQFLAPSTNLRDDVYGGSAAARARFVIEVTEATAAAIGGERVGIRLSPGANLHGAIEDDPAGTAATYRALLDGIAPLGLAYLHTIGDPEEPLLRELRRRFDGPVVVNDGWYPMTDEHTARRRVASGQADLVAVGRAFIAQPDLVRRWRDHAPVAEPDPATFYGGGALGYTEHPARSE</sequence>
<feature type="domain" description="NADH:flavin oxidoreductase/NADH oxidase N-terminal" evidence="4">
    <location>
        <begin position="3"/>
        <end position="330"/>
    </location>
</feature>
<name>A0A1G8YG35_9ACTN</name>
<keyword evidence="3" id="KW-0560">Oxidoreductase</keyword>
<dbReference type="SUPFAM" id="SSF51395">
    <property type="entry name" value="FMN-linked oxidoreductases"/>
    <property type="match status" value="1"/>
</dbReference>
<dbReference type="AlphaFoldDB" id="A0A1G8YG35"/>
<dbReference type="InterPro" id="IPR013785">
    <property type="entry name" value="Aldolase_TIM"/>
</dbReference>
<evidence type="ECO:0000256" key="2">
    <source>
        <dbReference type="ARBA" id="ARBA00005979"/>
    </source>
</evidence>
<evidence type="ECO:0000313" key="5">
    <source>
        <dbReference type="EMBL" id="SDK01020.1"/>
    </source>
</evidence>
<dbReference type="RefSeq" id="WP_090762199.1">
    <property type="nucleotide sequence ID" value="NZ_FNFB01000004.1"/>
</dbReference>
<dbReference type="InterPro" id="IPR001155">
    <property type="entry name" value="OxRdtase_FMN_N"/>
</dbReference>
<dbReference type="GO" id="GO:0005829">
    <property type="term" value="C:cytosol"/>
    <property type="evidence" value="ECO:0007669"/>
    <property type="project" value="UniProtKB-ARBA"/>
</dbReference>
<organism evidence="5 6">
    <name type="scientific">Nonomuraea maritima</name>
    <dbReference type="NCBI Taxonomy" id="683260"/>
    <lineage>
        <taxon>Bacteria</taxon>
        <taxon>Bacillati</taxon>
        <taxon>Actinomycetota</taxon>
        <taxon>Actinomycetes</taxon>
        <taxon>Streptosporangiales</taxon>
        <taxon>Streptosporangiaceae</taxon>
        <taxon>Nonomuraea</taxon>
    </lineage>
</organism>
<evidence type="ECO:0000259" key="4">
    <source>
        <dbReference type="Pfam" id="PF00724"/>
    </source>
</evidence>
<dbReference type="EMBL" id="FNFB01000004">
    <property type="protein sequence ID" value="SDK01020.1"/>
    <property type="molecule type" value="Genomic_DNA"/>
</dbReference>
<protein>
    <submittedName>
        <fullName evidence="5">2,4-dienoyl-CoA reductase</fullName>
    </submittedName>
</protein>
<evidence type="ECO:0000313" key="6">
    <source>
        <dbReference type="Proteomes" id="UP000198683"/>
    </source>
</evidence>
<dbReference type="Gene3D" id="3.20.20.70">
    <property type="entry name" value="Aldolase class I"/>
    <property type="match status" value="1"/>
</dbReference>
<dbReference type="OrthoDB" id="3169239at2"/>
<reference evidence="5 6" key="1">
    <citation type="submission" date="2016-10" db="EMBL/GenBank/DDBJ databases">
        <authorList>
            <person name="de Groot N.N."/>
        </authorList>
    </citation>
    <scope>NUCLEOTIDE SEQUENCE [LARGE SCALE GENOMIC DNA]</scope>
    <source>
        <strain evidence="5 6">CGMCC 4.5681</strain>
    </source>
</reference>
<keyword evidence="6" id="KW-1185">Reference proteome</keyword>
<dbReference type="Proteomes" id="UP000198683">
    <property type="component" value="Unassembled WGS sequence"/>
</dbReference>
<dbReference type="GO" id="GO:0016628">
    <property type="term" value="F:oxidoreductase activity, acting on the CH-CH group of donors, NAD or NADP as acceptor"/>
    <property type="evidence" value="ECO:0007669"/>
    <property type="project" value="UniProtKB-ARBA"/>
</dbReference>
<dbReference type="Pfam" id="PF00724">
    <property type="entry name" value="Oxidored_FMN"/>
    <property type="match status" value="1"/>
</dbReference>
<dbReference type="PANTHER" id="PTHR22893">
    <property type="entry name" value="NADH OXIDOREDUCTASE-RELATED"/>
    <property type="match status" value="1"/>
</dbReference>
<dbReference type="FunFam" id="3.20.20.70:FF:000059">
    <property type="entry name" value="N-ethylmaleimide reductase, FMN-linked"/>
    <property type="match status" value="1"/>
</dbReference>
<evidence type="ECO:0000256" key="3">
    <source>
        <dbReference type="ARBA" id="ARBA00023002"/>
    </source>
</evidence>
<accession>A0A1G8YG35</accession>
<evidence type="ECO:0000256" key="1">
    <source>
        <dbReference type="ARBA" id="ARBA00001917"/>
    </source>
</evidence>